<keyword evidence="6" id="KW-0804">Transcription</keyword>
<evidence type="ECO:0000256" key="4">
    <source>
        <dbReference type="ARBA" id="ARBA00022679"/>
    </source>
</evidence>
<feature type="region of interest" description="Disordered" evidence="8">
    <location>
        <begin position="291"/>
        <end position="311"/>
    </location>
</feature>
<evidence type="ECO:0000313" key="11">
    <source>
        <dbReference type="Proteomes" id="UP000204235"/>
    </source>
</evidence>
<evidence type="ECO:0000256" key="2">
    <source>
        <dbReference type="ARBA" id="ARBA00012418"/>
    </source>
</evidence>
<accession>W8CZV7</accession>
<feature type="compositionally biased region" description="Acidic residues" evidence="8">
    <location>
        <begin position="721"/>
        <end position="765"/>
    </location>
</feature>
<keyword evidence="4" id="KW-0808">Transferase</keyword>
<evidence type="ECO:0000256" key="5">
    <source>
        <dbReference type="ARBA" id="ARBA00022695"/>
    </source>
</evidence>
<evidence type="ECO:0000259" key="9">
    <source>
        <dbReference type="Pfam" id="PF00562"/>
    </source>
</evidence>
<evidence type="ECO:0000256" key="1">
    <source>
        <dbReference type="ARBA" id="ARBA00006835"/>
    </source>
</evidence>
<dbReference type="RefSeq" id="YP_009010061.1">
    <property type="nucleotide sequence ID" value="NC_023610.1"/>
</dbReference>
<dbReference type="GO" id="GO:0006351">
    <property type="term" value="P:DNA-templated transcription"/>
    <property type="evidence" value="ECO:0007669"/>
    <property type="project" value="InterPro"/>
</dbReference>
<protein>
    <recommendedName>
        <fullName evidence="2">DNA-directed RNA polymerase</fullName>
        <ecNumber evidence="2">2.7.7.6</ecNumber>
    </recommendedName>
</protein>
<dbReference type="Pfam" id="PF00562">
    <property type="entry name" value="RNA_pol_Rpb2_6"/>
    <property type="match status" value="1"/>
</dbReference>
<name>W8CZV7_9CAUD</name>
<comment type="similarity">
    <text evidence="1">Belongs to the RNA polymerase beta chain family.</text>
</comment>
<comment type="catalytic activity">
    <reaction evidence="7">
        <text>RNA(n) + a ribonucleoside 5'-triphosphate = RNA(n+1) + diphosphate</text>
        <dbReference type="Rhea" id="RHEA:21248"/>
        <dbReference type="Rhea" id="RHEA-COMP:14527"/>
        <dbReference type="Rhea" id="RHEA-COMP:17342"/>
        <dbReference type="ChEBI" id="CHEBI:33019"/>
        <dbReference type="ChEBI" id="CHEBI:61557"/>
        <dbReference type="ChEBI" id="CHEBI:140395"/>
        <dbReference type="EC" id="2.7.7.6"/>
    </reaction>
</comment>
<evidence type="ECO:0000256" key="3">
    <source>
        <dbReference type="ARBA" id="ARBA00022478"/>
    </source>
</evidence>
<feature type="domain" description="DNA-directed RNA polymerase subunit 2 hybrid-binding" evidence="9">
    <location>
        <begin position="276"/>
        <end position="454"/>
    </location>
</feature>
<dbReference type="GO" id="GO:0003677">
    <property type="term" value="F:DNA binding"/>
    <property type="evidence" value="ECO:0007669"/>
    <property type="project" value="InterPro"/>
</dbReference>
<dbReference type="EC" id="2.7.7.6" evidence="2"/>
<feature type="region of interest" description="Disordered" evidence="8">
    <location>
        <begin position="714"/>
        <end position="765"/>
    </location>
</feature>
<dbReference type="KEGG" id="vg:18500908"/>
<dbReference type="InterPro" id="IPR037033">
    <property type="entry name" value="DNA-dir_RNAP_su2_hyb_sf"/>
</dbReference>
<evidence type="ECO:0000313" key="10">
    <source>
        <dbReference type="EMBL" id="AGX01730.1"/>
    </source>
</evidence>
<dbReference type="GO" id="GO:0000428">
    <property type="term" value="C:DNA-directed RNA polymerase complex"/>
    <property type="evidence" value="ECO:0007669"/>
    <property type="project" value="UniProtKB-KW"/>
</dbReference>
<keyword evidence="5" id="KW-0548">Nucleotidyltransferase</keyword>
<dbReference type="EMBL" id="KF623294">
    <property type="protein sequence ID" value="AGX01730.1"/>
    <property type="molecule type" value="Genomic_DNA"/>
</dbReference>
<evidence type="ECO:0000256" key="8">
    <source>
        <dbReference type="SAM" id="MobiDB-lite"/>
    </source>
</evidence>
<dbReference type="Gene3D" id="2.40.270.10">
    <property type="entry name" value="DNA-directed RNA polymerase, subunit 2, domain 6"/>
    <property type="match status" value="1"/>
</dbReference>
<dbReference type="GO" id="GO:0003899">
    <property type="term" value="F:DNA-directed RNA polymerase activity"/>
    <property type="evidence" value="ECO:0007669"/>
    <property type="project" value="UniProtKB-EC"/>
</dbReference>
<sequence length="765" mass="87567">MSTLANENQLYTELTGLACNLLPWMGGVSASRLIMWGSQLPQALVIEGCTRDRFYTGVGREYGKYTWKTKIKDPMDIIEKIEKFNVGQGLGAFTTNPRTTYIVFNRKKEEYDIVHVDKYVSHHNNFGYEQKLNLKALEQAHRGGAFQAGATLAQSPSIDEYGIWRPGLLTTTATMSHPYTTEDGFVVMDEWCERAKSRGFGTVAINVPKDHYLLNVNGTIDRQKLIPEPGDRIRQDGLLLAMRKHDDILGGVELSPKEMMELDYFFDEFVYIEAHTRNARVIDVEVWKPENDPLEQQPTPEEQGMTPTDDVTRFDNARRQYHKRILDAYDKIIRDNRKVNKTPKFSKKFSRLIRDSAGATSEMPGLGRLKLVPNYNGQQLNTCRIVIKYTYDVVPTIGFKATGCWGDKGVICKVLKREQMPMDQYGVVAEVLSAPVVSINRMNPPKVFEQYYNFQCMRMEERVREMIKRDSSDDGYREAYKLLMSFYEVLSKPFYDKLIEFNGMGNDIRRVKRHVNSVVEDMMYIYLPSHTQNIGVEGVGDIEDRFPSDYGPVTFYNEKGDLRRTRSKIRIGANYMIVLEKTGHDWSAVDAPRRQVHGVPAKMSQKDRHALPWRYQAIRLMGEAEVRNQAGILGGEYMADQVDRPNNPKALYQIFSNIMNTDRPTDIERVVDREEIPVGNSLALSYLNNTMYCAGAQFAYFDVDRLGIPPDVAQPVAVPIDPEEEAEEEEDDIVPEDSVVETEEESSEDDDSEDDSDDDYSDEEE</sequence>
<dbReference type="SUPFAM" id="SSF64484">
    <property type="entry name" value="beta and beta-prime subunits of DNA dependent RNA-polymerase"/>
    <property type="match status" value="1"/>
</dbReference>
<evidence type="ECO:0000256" key="7">
    <source>
        <dbReference type="ARBA" id="ARBA00048552"/>
    </source>
</evidence>
<dbReference type="Proteomes" id="UP000204235">
    <property type="component" value="Segment"/>
</dbReference>
<organism evidence="10 11">
    <name type="scientific">Erwinia phage PhiEaH1</name>
    <dbReference type="NCBI Taxonomy" id="1401669"/>
    <lineage>
        <taxon>Viruses</taxon>
        <taxon>Duplodnaviria</taxon>
        <taxon>Heunggongvirae</taxon>
        <taxon>Uroviricota</taxon>
        <taxon>Caudoviricetes</taxon>
        <taxon>Chimalliviridae</taxon>
        <taxon>Iapetusvirus</taxon>
        <taxon>Iapetusvirus EaH1</taxon>
    </lineage>
</organism>
<evidence type="ECO:0000256" key="6">
    <source>
        <dbReference type="ARBA" id="ARBA00023163"/>
    </source>
</evidence>
<dbReference type="InterPro" id="IPR007120">
    <property type="entry name" value="DNA-dir_RNAP_su2_dom"/>
</dbReference>
<proteinExistence type="inferred from homology"/>
<dbReference type="GeneID" id="18500908"/>
<keyword evidence="11" id="KW-1185">Reference proteome</keyword>
<dbReference type="OrthoDB" id="9519at10239"/>
<keyword evidence="3" id="KW-0240">DNA-directed RNA polymerase</keyword>
<reference evidence="10 11" key="1">
    <citation type="journal article" date="2014" name="FEMS Microbiol. Lett.">
        <title>The genome of the Erwinia amylovora phage PhiEaH1 reveals greater diversity and broadens the applicability of phages for the treatment of fire blight.</title>
        <authorList>
            <person name="Meczker K."/>
            <person name="Domotor D."/>
            <person name="Vass J."/>
            <person name="Rakhely G."/>
            <person name="Schneider G."/>
            <person name="Kovacs T."/>
        </authorList>
    </citation>
    <scope>NUCLEOTIDE SEQUENCE [LARGE SCALE GENOMIC DNA]</scope>
</reference>